<dbReference type="HOGENOM" id="CLU_2951920_0_0_3"/>
<dbReference type="EMBL" id="CP003597">
    <property type="protein sequence ID" value="AFY87570.1"/>
    <property type="molecule type" value="Genomic_DNA"/>
</dbReference>
<evidence type="ECO:0000313" key="1">
    <source>
        <dbReference type="EMBL" id="AFY87570.1"/>
    </source>
</evidence>
<dbReference type="STRING" id="251229.Chro_2063"/>
<protein>
    <submittedName>
        <fullName evidence="1">Uncharacterized protein</fullName>
    </submittedName>
</protein>
<evidence type="ECO:0000313" key="2">
    <source>
        <dbReference type="Proteomes" id="UP000010384"/>
    </source>
</evidence>
<sequence length="59" mass="6938">MIVIENTVNDGRFNRERASFWQRRYAVRLGRLYVQLAANNVFLKLFEGSDRDRLNCSAS</sequence>
<accession>K9TYB0</accession>
<dbReference type="RefSeq" id="WP_015154118.1">
    <property type="nucleotide sequence ID" value="NC_019695.1"/>
</dbReference>
<name>K9TYB0_CHRTP</name>
<dbReference type="Proteomes" id="UP000010384">
    <property type="component" value="Chromosome"/>
</dbReference>
<proteinExistence type="predicted"/>
<organism evidence="1 2">
    <name type="scientific">Chroococcidiopsis thermalis (strain PCC 7203)</name>
    <dbReference type="NCBI Taxonomy" id="251229"/>
    <lineage>
        <taxon>Bacteria</taxon>
        <taxon>Bacillati</taxon>
        <taxon>Cyanobacteriota</taxon>
        <taxon>Cyanophyceae</taxon>
        <taxon>Chroococcidiopsidales</taxon>
        <taxon>Chroococcidiopsidaceae</taxon>
        <taxon>Chroococcidiopsis</taxon>
    </lineage>
</organism>
<dbReference type="InParanoid" id="K9TYB0"/>
<reference evidence="1 2" key="1">
    <citation type="submission" date="2012-06" db="EMBL/GenBank/DDBJ databases">
        <title>Finished chromosome of genome of Chroococcidiopsis thermalis PCC 7203.</title>
        <authorList>
            <consortium name="US DOE Joint Genome Institute"/>
            <person name="Gugger M."/>
            <person name="Coursin T."/>
            <person name="Rippka R."/>
            <person name="Tandeau De Marsac N."/>
            <person name="Huntemann M."/>
            <person name="Wei C.-L."/>
            <person name="Han J."/>
            <person name="Detter J.C."/>
            <person name="Han C."/>
            <person name="Tapia R."/>
            <person name="Davenport K."/>
            <person name="Daligault H."/>
            <person name="Erkkila T."/>
            <person name="Gu W."/>
            <person name="Munk A.C.C."/>
            <person name="Teshima H."/>
            <person name="Xu Y."/>
            <person name="Chain P."/>
            <person name="Chen A."/>
            <person name="Krypides N."/>
            <person name="Mavromatis K."/>
            <person name="Markowitz V."/>
            <person name="Szeto E."/>
            <person name="Ivanova N."/>
            <person name="Mikhailova N."/>
            <person name="Ovchinnikova G."/>
            <person name="Pagani I."/>
            <person name="Pati A."/>
            <person name="Goodwin L."/>
            <person name="Peters L."/>
            <person name="Pitluck S."/>
            <person name="Woyke T."/>
            <person name="Kerfeld C."/>
        </authorList>
    </citation>
    <scope>NUCLEOTIDE SEQUENCE [LARGE SCALE GENOMIC DNA]</scope>
    <source>
        <strain evidence="1 2">PCC 7203</strain>
    </source>
</reference>
<gene>
    <name evidence="1" type="ORF">Chro_2063</name>
</gene>
<dbReference type="AlphaFoldDB" id="K9TYB0"/>
<dbReference type="KEGG" id="cthe:Chro_2063"/>
<keyword evidence="2" id="KW-1185">Reference proteome</keyword>